<accession>A0A7Z7VWF4</accession>
<dbReference type="SUPFAM" id="SSF48613">
    <property type="entry name" value="Heme oxygenase-like"/>
    <property type="match status" value="1"/>
</dbReference>
<sequence length="237" mass="27639">MLNKETMRGDAVMTFTDRLFERVKPIWQSYLDHPFVKGIGDGSLDQEKFKHWLKQDYIYLIDYTRLFAIGVTKASDLEMMTTFGELVAGTLNTEMALHRQYAARFGISEQELEETKPASTTLAYTSYMLNLAQRGDIENVIEAVLTCTWSYQYIGEALSQIEGAIDYPFYGEWIEMYSSEAFTTFKDDVVRIMNQVTEGMPEEKLRALEDIVVYTSYFEYMFWDMAENLETWPVPYK</sequence>
<dbReference type="InterPro" id="IPR016084">
    <property type="entry name" value="Haem_Oase-like_multi-hlx"/>
</dbReference>
<keyword evidence="10 13" id="KW-0378">Hydrolase</keyword>
<dbReference type="PANTHER" id="PTHR43198:SF2">
    <property type="entry name" value="SI:CH1073-67J19.1-RELATED"/>
    <property type="match status" value="1"/>
</dbReference>
<evidence type="ECO:0000313" key="14">
    <source>
        <dbReference type="Proteomes" id="UP000264146"/>
    </source>
</evidence>
<comment type="pathway">
    <text evidence="2 10">Cofactor biosynthesis; thiamine diphosphate biosynthesis.</text>
</comment>
<evidence type="ECO:0000313" key="12">
    <source>
        <dbReference type="EMBL" id="CAD7358948.1"/>
    </source>
</evidence>
<comment type="similarity">
    <text evidence="3 10">Belongs to the TenA family.</text>
</comment>
<dbReference type="InterPro" id="IPR004305">
    <property type="entry name" value="Thiaminase-2/PQQC"/>
</dbReference>
<dbReference type="Proteomes" id="UP000264146">
    <property type="component" value="Chromosome"/>
</dbReference>
<dbReference type="NCBIfam" id="TIGR04306">
    <property type="entry name" value="salvage_TenA"/>
    <property type="match status" value="1"/>
</dbReference>
<evidence type="ECO:0000256" key="6">
    <source>
        <dbReference type="ARBA" id="ARBA00013647"/>
    </source>
</evidence>
<comment type="function">
    <text evidence="8">Catalyzes an amino-pyrimidine hydrolysis reaction at the C5' of the pyrimidine moiety of thiamine compounds, a reaction that is part of a thiamine salvage pathway. Thus, catalyzes the conversion of 4-amino-5-aminomethyl-2-methylpyrimidine to 4-amino-5-hydroxymethyl-2-methylpyrimidine (HMP). Is also able to catalyze the hydrolytic cleavage of thiamine; however, this thiaminase activity may not be physiologically relevant. Therefore, is probably involved in the regeneration of the thiamine pyrimidine from thiamine degraded products present in the environment, rather than in thiamine degradation.</text>
</comment>
<reference evidence="13" key="1">
    <citation type="submission" date="2018-06" db="EMBL/GenBank/DDBJ databases">
        <authorList>
            <consortium name="Pathogen Informatics"/>
            <person name="Doyle S."/>
        </authorList>
    </citation>
    <scope>NUCLEOTIDE SEQUENCE [LARGE SCALE GENOMIC DNA]</scope>
    <source>
        <strain evidence="13">NCTC12218</strain>
    </source>
</reference>
<dbReference type="InterPro" id="IPR050967">
    <property type="entry name" value="Thiamine_Salvage_TenA"/>
</dbReference>
<dbReference type="InterPro" id="IPR027574">
    <property type="entry name" value="Thiaminase_II"/>
</dbReference>
<dbReference type="CDD" id="cd19366">
    <property type="entry name" value="TenA_C_BhTenA-like"/>
    <property type="match status" value="1"/>
</dbReference>
<evidence type="ECO:0000256" key="7">
    <source>
        <dbReference type="ARBA" id="ARBA00022977"/>
    </source>
</evidence>
<dbReference type="GO" id="GO:0009229">
    <property type="term" value="P:thiamine diphosphate biosynthetic process"/>
    <property type="evidence" value="ECO:0007669"/>
    <property type="project" value="UniProtKB-UniPathway"/>
</dbReference>
<dbReference type="UniPathway" id="UPA00060"/>
<name>A0A7Z7VWF4_STASC</name>
<feature type="domain" description="Thiaminase-2/PQQC" evidence="11">
    <location>
        <begin position="22"/>
        <end position="227"/>
    </location>
</feature>
<keyword evidence="7 10" id="KW-0784">Thiamine biosynthesis</keyword>
<evidence type="ECO:0000256" key="10">
    <source>
        <dbReference type="RuleBase" id="RU363093"/>
    </source>
</evidence>
<evidence type="ECO:0000256" key="9">
    <source>
        <dbReference type="ARBA" id="ARBA00048337"/>
    </source>
</evidence>
<dbReference type="Gene3D" id="1.20.910.10">
    <property type="entry name" value="Heme oxygenase-like"/>
    <property type="match status" value="1"/>
</dbReference>
<dbReference type="Pfam" id="PF03070">
    <property type="entry name" value="TENA_THI-4"/>
    <property type="match status" value="1"/>
</dbReference>
<organism evidence="13">
    <name type="scientific">Staphylococcus schleiferi</name>
    <dbReference type="NCBI Taxonomy" id="1295"/>
    <lineage>
        <taxon>Bacteria</taxon>
        <taxon>Bacillati</taxon>
        <taxon>Bacillota</taxon>
        <taxon>Bacilli</taxon>
        <taxon>Bacillales</taxon>
        <taxon>Staphylococcaceae</taxon>
        <taxon>Staphylococcus</taxon>
    </lineage>
</organism>
<gene>
    <name evidence="13" type="primary">tenA_1</name>
    <name evidence="13" type="ORF">NCTC12218_00534</name>
</gene>
<comment type="catalytic activity">
    <reaction evidence="1 10">
        <text>4-amino-5-aminomethyl-2-methylpyrimidine + H2O = 4-amino-5-hydroxymethyl-2-methylpyrimidine + NH4(+)</text>
        <dbReference type="Rhea" id="RHEA:31799"/>
        <dbReference type="ChEBI" id="CHEBI:15377"/>
        <dbReference type="ChEBI" id="CHEBI:16892"/>
        <dbReference type="ChEBI" id="CHEBI:28938"/>
        <dbReference type="ChEBI" id="CHEBI:63416"/>
        <dbReference type="EC" id="3.5.99.2"/>
    </reaction>
</comment>
<evidence type="ECO:0000256" key="1">
    <source>
        <dbReference type="ARBA" id="ARBA00001881"/>
    </source>
</evidence>
<evidence type="ECO:0000256" key="2">
    <source>
        <dbReference type="ARBA" id="ARBA00004948"/>
    </source>
</evidence>
<evidence type="ECO:0000256" key="4">
    <source>
        <dbReference type="ARBA" id="ARBA00011881"/>
    </source>
</evidence>
<comment type="catalytic activity">
    <reaction evidence="9 10">
        <text>thiamine + H2O = 5-(2-hydroxyethyl)-4-methylthiazole + 4-amino-5-hydroxymethyl-2-methylpyrimidine + H(+)</text>
        <dbReference type="Rhea" id="RHEA:17509"/>
        <dbReference type="ChEBI" id="CHEBI:15377"/>
        <dbReference type="ChEBI" id="CHEBI:15378"/>
        <dbReference type="ChEBI" id="CHEBI:16892"/>
        <dbReference type="ChEBI" id="CHEBI:17957"/>
        <dbReference type="ChEBI" id="CHEBI:18385"/>
        <dbReference type="EC" id="3.5.99.2"/>
    </reaction>
</comment>
<comment type="subunit">
    <text evidence="4">Homotetramer.</text>
</comment>
<dbReference type="PANTHER" id="PTHR43198">
    <property type="entry name" value="BIFUNCTIONAL TH2 PROTEIN"/>
    <property type="match status" value="1"/>
</dbReference>
<dbReference type="EMBL" id="LR962863">
    <property type="protein sequence ID" value="CAD7358948.1"/>
    <property type="molecule type" value="Genomic_DNA"/>
</dbReference>
<dbReference type="EC" id="3.5.99.2" evidence="5 10"/>
<evidence type="ECO:0000256" key="5">
    <source>
        <dbReference type="ARBA" id="ARBA00012684"/>
    </source>
</evidence>
<reference evidence="12 14" key="2">
    <citation type="submission" date="2020-11" db="EMBL/GenBank/DDBJ databases">
        <authorList>
            <consortium name="Pathogen Informatics"/>
        </authorList>
    </citation>
    <scope>NUCLEOTIDE SEQUENCE [LARGE SCALE GENOMIC DNA]</scope>
    <source>
        <strain evidence="12 14">NCTC12218</strain>
    </source>
</reference>
<dbReference type="AlphaFoldDB" id="A0A7Z7VWF4"/>
<dbReference type="EMBL" id="UHEF01000001">
    <property type="protein sequence ID" value="SUM87201.1"/>
    <property type="molecule type" value="Genomic_DNA"/>
</dbReference>
<proteinExistence type="inferred from homology"/>
<protein>
    <recommendedName>
        <fullName evidence="6 10">Aminopyrimidine aminohydrolase</fullName>
        <ecNumber evidence="5 10">3.5.99.2</ecNumber>
    </recommendedName>
</protein>
<dbReference type="GO" id="GO:0005829">
    <property type="term" value="C:cytosol"/>
    <property type="evidence" value="ECO:0007669"/>
    <property type="project" value="TreeGrafter"/>
</dbReference>
<dbReference type="GO" id="GO:0050334">
    <property type="term" value="F:thiaminase activity"/>
    <property type="evidence" value="ECO:0007669"/>
    <property type="project" value="UniProtKB-EC"/>
</dbReference>
<dbReference type="GO" id="GO:0009228">
    <property type="term" value="P:thiamine biosynthetic process"/>
    <property type="evidence" value="ECO:0007669"/>
    <property type="project" value="UniProtKB-KW"/>
</dbReference>
<evidence type="ECO:0000259" key="11">
    <source>
        <dbReference type="Pfam" id="PF03070"/>
    </source>
</evidence>
<evidence type="ECO:0000313" key="13">
    <source>
        <dbReference type="EMBL" id="SUM87201.1"/>
    </source>
</evidence>
<evidence type="ECO:0000256" key="8">
    <source>
        <dbReference type="ARBA" id="ARBA00045954"/>
    </source>
</evidence>
<evidence type="ECO:0000256" key="3">
    <source>
        <dbReference type="ARBA" id="ARBA00010264"/>
    </source>
</evidence>